<sequence length="145" mass="17223">MYSTMTNELPSFIRVELEDLFKKISPLVKKNTRYVMFSIPIIIVSVLQLIFFLFTNSYTSNTLMLSSVYALMAAIGFALYHESKFIKRKMRSIQNLHIIERIKHSKYANDYQKDVYIKLIESQPNLSLQHFMRFLTEENQRKKIV</sequence>
<evidence type="ECO:0000313" key="2">
    <source>
        <dbReference type="EMBL" id="RCW74854.1"/>
    </source>
</evidence>
<dbReference type="Pfam" id="PF17370">
    <property type="entry name" value="DUF5392"/>
    <property type="match status" value="1"/>
</dbReference>
<comment type="caution">
    <text evidence="2">The sequence shown here is derived from an EMBL/GenBank/DDBJ whole genome shotgun (WGS) entry which is preliminary data.</text>
</comment>
<dbReference type="InterPro" id="IPR020205">
    <property type="entry name" value="Uncharacterised_YwnF_TM"/>
</dbReference>
<evidence type="ECO:0000313" key="3">
    <source>
        <dbReference type="Proteomes" id="UP000252585"/>
    </source>
</evidence>
<keyword evidence="1" id="KW-0812">Transmembrane</keyword>
<accession>A0A368Y9I9</accession>
<feature type="transmembrane region" description="Helical" evidence="1">
    <location>
        <begin position="34"/>
        <end position="54"/>
    </location>
</feature>
<dbReference type="RefSeq" id="WP_245937387.1">
    <property type="nucleotide sequence ID" value="NZ_QPJJ01000003.1"/>
</dbReference>
<organism evidence="2 3">
    <name type="scientific">Saliterribacillus persicus</name>
    <dbReference type="NCBI Taxonomy" id="930114"/>
    <lineage>
        <taxon>Bacteria</taxon>
        <taxon>Bacillati</taxon>
        <taxon>Bacillota</taxon>
        <taxon>Bacilli</taxon>
        <taxon>Bacillales</taxon>
        <taxon>Bacillaceae</taxon>
        <taxon>Saliterribacillus</taxon>
    </lineage>
</organism>
<protein>
    <submittedName>
        <fullName evidence="2">Uncharacterized protein</fullName>
    </submittedName>
</protein>
<feature type="transmembrane region" description="Helical" evidence="1">
    <location>
        <begin position="60"/>
        <end position="80"/>
    </location>
</feature>
<gene>
    <name evidence="2" type="ORF">DFR57_103150</name>
</gene>
<keyword evidence="1" id="KW-0472">Membrane</keyword>
<proteinExistence type="predicted"/>
<keyword evidence="1" id="KW-1133">Transmembrane helix</keyword>
<reference evidence="2 3" key="1">
    <citation type="submission" date="2018-07" db="EMBL/GenBank/DDBJ databases">
        <title>Genomic Encyclopedia of Type Strains, Phase IV (KMG-IV): sequencing the most valuable type-strain genomes for metagenomic binning, comparative biology and taxonomic classification.</title>
        <authorList>
            <person name="Goeker M."/>
        </authorList>
    </citation>
    <scope>NUCLEOTIDE SEQUENCE [LARGE SCALE GENOMIC DNA]</scope>
    <source>
        <strain evidence="2 3">DSM 27696</strain>
    </source>
</reference>
<evidence type="ECO:0000256" key="1">
    <source>
        <dbReference type="SAM" id="Phobius"/>
    </source>
</evidence>
<dbReference type="Proteomes" id="UP000252585">
    <property type="component" value="Unassembled WGS sequence"/>
</dbReference>
<dbReference type="AlphaFoldDB" id="A0A368Y9I9"/>
<dbReference type="EMBL" id="QPJJ01000003">
    <property type="protein sequence ID" value="RCW74854.1"/>
    <property type="molecule type" value="Genomic_DNA"/>
</dbReference>
<keyword evidence="3" id="KW-1185">Reference proteome</keyword>
<name>A0A368Y9I9_9BACI</name>